<keyword evidence="3" id="KW-1185">Reference proteome</keyword>
<dbReference type="Pfam" id="PF24793">
    <property type="entry name" value="GINT1_N"/>
    <property type="match status" value="1"/>
</dbReference>
<gene>
    <name evidence="2" type="ORF">U9M48_040704</name>
</gene>
<sequence>MVSGEPVVTCANMAEAGFPSSFVADPFLFIQWEEHGVSWCRYTTNPPLPIPVVIRPPFVFYRCAKTKHMPIDLLFLDEEIESKNYFMPNLQAGASSSAHAEDEKVDAGLPLVGFAIRPGIAPNVKFGGSRSYPDLPWVSTTGCLRMSSCSKQNF</sequence>
<evidence type="ECO:0000259" key="1">
    <source>
        <dbReference type="Pfam" id="PF24793"/>
    </source>
</evidence>
<dbReference type="Proteomes" id="UP001341281">
    <property type="component" value="Chromosome 09"/>
</dbReference>
<dbReference type="EMBL" id="CP144753">
    <property type="protein sequence ID" value="WVZ94867.1"/>
    <property type="molecule type" value="Genomic_DNA"/>
</dbReference>
<evidence type="ECO:0000313" key="3">
    <source>
        <dbReference type="Proteomes" id="UP001341281"/>
    </source>
</evidence>
<feature type="domain" description="Glucosamine inositolphosphorylceramide transferase 1 N-terminal" evidence="1">
    <location>
        <begin position="5"/>
        <end position="33"/>
    </location>
</feature>
<dbReference type="AlphaFoldDB" id="A0AAQ3UR71"/>
<accession>A0AAQ3UR71</accession>
<protein>
    <recommendedName>
        <fullName evidence="1">Glucosamine inositolphosphorylceramide transferase 1 N-terminal domain-containing protein</fullName>
    </recommendedName>
</protein>
<proteinExistence type="predicted"/>
<evidence type="ECO:0000313" key="2">
    <source>
        <dbReference type="EMBL" id="WVZ94867.1"/>
    </source>
</evidence>
<dbReference type="InterPro" id="IPR056442">
    <property type="entry name" value="GINT1_N"/>
</dbReference>
<reference evidence="2 3" key="1">
    <citation type="submission" date="2024-02" db="EMBL/GenBank/DDBJ databases">
        <title>High-quality chromosome-scale genome assembly of Pensacola bahiagrass (Paspalum notatum Flugge var. saurae).</title>
        <authorList>
            <person name="Vega J.M."/>
            <person name="Podio M."/>
            <person name="Orjuela J."/>
            <person name="Siena L.A."/>
            <person name="Pessino S.C."/>
            <person name="Combes M.C."/>
            <person name="Mariac C."/>
            <person name="Albertini E."/>
            <person name="Pupilli F."/>
            <person name="Ortiz J.P.A."/>
            <person name="Leblanc O."/>
        </authorList>
    </citation>
    <scope>NUCLEOTIDE SEQUENCE [LARGE SCALE GENOMIC DNA]</scope>
    <source>
        <strain evidence="2">R1</strain>
        <tissue evidence="2">Leaf</tissue>
    </source>
</reference>
<name>A0AAQ3UR71_PASNO</name>
<organism evidence="2 3">
    <name type="scientific">Paspalum notatum var. saurae</name>
    <dbReference type="NCBI Taxonomy" id="547442"/>
    <lineage>
        <taxon>Eukaryota</taxon>
        <taxon>Viridiplantae</taxon>
        <taxon>Streptophyta</taxon>
        <taxon>Embryophyta</taxon>
        <taxon>Tracheophyta</taxon>
        <taxon>Spermatophyta</taxon>
        <taxon>Magnoliopsida</taxon>
        <taxon>Liliopsida</taxon>
        <taxon>Poales</taxon>
        <taxon>Poaceae</taxon>
        <taxon>PACMAD clade</taxon>
        <taxon>Panicoideae</taxon>
        <taxon>Andropogonodae</taxon>
        <taxon>Paspaleae</taxon>
        <taxon>Paspalinae</taxon>
        <taxon>Paspalum</taxon>
    </lineage>
</organism>